<accession>A0A4R2TZW2</accession>
<organism evidence="2 3">
    <name type="scientific">Serpentinicella alkaliphila</name>
    <dbReference type="NCBI Taxonomy" id="1734049"/>
    <lineage>
        <taxon>Bacteria</taxon>
        <taxon>Bacillati</taxon>
        <taxon>Bacillota</taxon>
        <taxon>Clostridia</taxon>
        <taxon>Peptostreptococcales</taxon>
        <taxon>Natronincolaceae</taxon>
        <taxon>Serpentinicella</taxon>
    </lineage>
</organism>
<keyword evidence="1" id="KW-0472">Membrane</keyword>
<reference evidence="2 3" key="1">
    <citation type="submission" date="2019-03" db="EMBL/GenBank/DDBJ databases">
        <title>Genomic Encyclopedia of Type Strains, Phase IV (KMG-IV): sequencing the most valuable type-strain genomes for metagenomic binning, comparative biology and taxonomic classification.</title>
        <authorList>
            <person name="Goeker M."/>
        </authorList>
    </citation>
    <scope>NUCLEOTIDE SEQUENCE [LARGE SCALE GENOMIC DNA]</scope>
    <source>
        <strain evidence="2 3">DSM 100013</strain>
    </source>
</reference>
<evidence type="ECO:0000313" key="3">
    <source>
        <dbReference type="Proteomes" id="UP000295504"/>
    </source>
</evidence>
<keyword evidence="3" id="KW-1185">Reference proteome</keyword>
<keyword evidence="1" id="KW-1133">Transmembrane helix</keyword>
<gene>
    <name evidence="2" type="ORF">EDD79_100261</name>
</gene>
<dbReference type="OrthoDB" id="1957885at2"/>
<dbReference type="RefSeq" id="WP_132847412.1">
    <property type="nucleotide sequence ID" value="NZ_CP058648.1"/>
</dbReference>
<evidence type="ECO:0000256" key="1">
    <source>
        <dbReference type="SAM" id="Phobius"/>
    </source>
</evidence>
<feature type="transmembrane region" description="Helical" evidence="1">
    <location>
        <begin position="27"/>
        <end position="43"/>
    </location>
</feature>
<dbReference type="AlphaFoldDB" id="A0A4R2TZW2"/>
<proteinExistence type="predicted"/>
<protein>
    <submittedName>
        <fullName evidence="2">Uncharacterized protein</fullName>
    </submittedName>
</protein>
<dbReference type="Proteomes" id="UP000295504">
    <property type="component" value="Unassembled WGS sequence"/>
</dbReference>
<dbReference type="EMBL" id="SLYC01000002">
    <property type="protein sequence ID" value="TCQ07065.1"/>
    <property type="molecule type" value="Genomic_DNA"/>
</dbReference>
<keyword evidence="1" id="KW-0812">Transmembrane</keyword>
<sequence length="74" mass="8530">MNIITTVVTGLVILVDFLRIEKSSKKIIIVYFFIVALAILTSLESKYQFFEISPFEIMIDKMQPITDWLFGLLA</sequence>
<evidence type="ECO:0000313" key="2">
    <source>
        <dbReference type="EMBL" id="TCQ07065.1"/>
    </source>
</evidence>
<name>A0A4R2TZW2_9FIRM</name>
<comment type="caution">
    <text evidence="2">The sequence shown here is derived from an EMBL/GenBank/DDBJ whole genome shotgun (WGS) entry which is preliminary data.</text>
</comment>